<evidence type="ECO:0000256" key="1">
    <source>
        <dbReference type="SAM" id="MobiDB-lite"/>
    </source>
</evidence>
<dbReference type="InterPro" id="IPR052894">
    <property type="entry name" value="AsmA-related"/>
</dbReference>
<feature type="region of interest" description="Disordered" evidence="1">
    <location>
        <begin position="636"/>
        <end position="707"/>
    </location>
</feature>
<dbReference type="RefSeq" id="WP_378479424.1">
    <property type="nucleotide sequence ID" value="NZ_JBHUIW010000026.1"/>
</dbReference>
<feature type="domain" description="AsmA" evidence="2">
    <location>
        <begin position="238"/>
        <end position="496"/>
    </location>
</feature>
<dbReference type="InterPro" id="IPR007844">
    <property type="entry name" value="AsmA"/>
</dbReference>
<reference evidence="4" key="1">
    <citation type="journal article" date="2019" name="Int. J. Syst. Evol. Microbiol.">
        <title>The Global Catalogue of Microorganisms (GCM) 10K type strain sequencing project: providing services to taxonomists for standard genome sequencing and annotation.</title>
        <authorList>
            <consortium name="The Broad Institute Genomics Platform"/>
            <consortium name="The Broad Institute Genome Sequencing Center for Infectious Disease"/>
            <person name="Wu L."/>
            <person name="Ma J."/>
        </authorList>
    </citation>
    <scope>NUCLEOTIDE SEQUENCE [LARGE SCALE GENOMIC DNA]</scope>
    <source>
        <strain evidence="4">CGMCC 1.6774</strain>
    </source>
</reference>
<gene>
    <name evidence="3" type="ORF">ACFSOX_19160</name>
</gene>
<dbReference type="Pfam" id="PF05170">
    <property type="entry name" value="AsmA"/>
    <property type="match status" value="1"/>
</dbReference>
<evidence type="ECO:0000313" key="4">
    <source>
        <dbReference type="Proteomes" id="UP001597314"/>
    </source>
</evidence>
<dbReference type="EMBL" id="JBHUIW010000026">
    <property type="protein sequence ID" value="MFD2184279.1"/>
    <property type="molecule type" value="Genomic_DNA"/>
</dbReference>
<organism evidence="3 4">
    <name type="scientific">Rhodoplanes azumiensis</name>
    <dbReference type="NCBI Taxonomy" id="1897628"/>
    <lineage>
        <taxon>Bacteria</taxon>
        <taxon>Pseudomonadati</taxon>
        <taxon>Pseudomonadota</taxon>
        <taxon>Alphaproteobacteria</taxon>
        <taxon>Hyphomicrobiales</taxon>
        <taxon>Nitrobacteraceae</taxon>
        <taxon>Rhodoplanes</taxon>
    </lineage>
</organism>
<feature type="compositionally biased region" description="Basic and acidic residues" evidence="1">
    <location>
        <begin position="690"/>
        <end position="707"/>
    </location>
</feature>
<dbReference type="PANTHER" id="PTHR30441">
    <property type="entry name" value="DUF748 DOMAIN-CONTAINING PROTEIN"/>
    <property type="match status" value="1"/>
</dbReference>
<accession>A0ABW5AR22</accession>
<protein>
    <submittedName>
        <fullName evidence="3">AsmA family protein</fullName>
    </submittedName>
</protein>
<name>A0ABW5AR22_9BRAD</name>
<evidence type="ECO:0000313" key="3">
    <source>
        <dbReference type="EMBL" id="MFD2184279.1"/>
    </source>
</evidence>
<feature type="region of interest" description="Disordered" evidence="1">
    <location>
        <begin position="599"/>
        <end position="623"/>
    </location>
</feature>
<evidence type="ECO:0000259" key="2">
    <source>
        <dbReference type="Pfam" id="PF05170"/>
    </source>
</evidence>
<proteinExistence type="predicted"/>
<dbReference type="Proteomes" id="UP001597314">
    <property type="component" value="Unassembled WGS sequence"/>
</dbReference>
<keyword evidence="4" id="KW-1185">Reference proteome</keyword>
<feature type="compositionally biased region" description="Low complexity" evidence="1">
    <location>
        <begin position="652"/>
        <end position="668"/>
    </location>
</feature>
<comment type="caution">
    <text evidence="3">The sequence shown here is derived from an EMBL/GenBank/DDBJ whole genome shotgun (WGS) entry which is preliminary data.</text>
</comment>
<sequence length="719" mass="73750">MISKTIAAVAVGAVLLAGGAVAVYGVPARGLVDTFSRDVLARHDLVLDIGGDARLTLWPETGLTLGDVRLRDAKTTDEIARIDGVRANIGLGNLWNGKVDIADLTLTRPVVHTDPMFARAARGAAARKSRSLGAGGTNESILPVDQAVAIGRVAIDDGLIVVRDGSQTAEVKIESLRLASLPAAGGRSNLHLDAKVGAANLRVTAPGDTPTRLADGKAVPIEARIDAPTLFRTPATISTTLTSAGPVLKADNLNGLVDQGRLRGAVSVSFAGARPFVDATLESERLDLTSLVEAVTGPTPPARPRSTTAPAPWSDAPLDLFGLGLVDANVALTAREVTIDGIRIAPAVIEASLLADTLKVELSPSGVYGGQATGEITIDRTAATPAVSVKTSFSGLDALPFLRDAVAFEYIEGKARGSLEVRGTGKNPREIVGSLAGRGDLLFENGAVRGIDMPAMLRSLLDAILAGWQAGSGEQTRFSTFKGSFTVASGVARTTDVAFQGPYMVMSAAGNIDLRAKTLDLRADPRLVAAPTTPGQASSVLGIGVPVAIQGPWSAPRIYADTPNVLANPDGALKALRDALGPGGGAQIGKLIDGLKGLAPGPGPGVTAPGITPPGGEPAREPSTLADDIMKALKGAAPPSLAPSLPAPAPAPRDLTTPRPAVPPVTATAPPPPPPPEVGVAPRTSPPPTRETRPKPPPEPTVRELEEGAREFLKGFFGR</sequence>
<dbReference type="PANTHER" id="PTHR30441:SF4">
    <property type="entry name" value="PROTEIN ASMA"/>
    <property type="match status" value="1"/>
</dbReference>